<evidence type="ECO:0000256" key="1">
    <source>
        <dbReference type="SAM" id="Phobius"/>
    </source>
</evidence>
<dbReference type="Proteomes" id="UP000612456">
    <property type="component" value="Unassembled WGS sequence"/>
</dbReference>
<feature type="transmembrane region" description="Helical" evidence="1">
    <location>
        <begin position="248"/>
        <end position="269"/>
    </location>
</feature>
<dbReference type="AlphaFoldDB" id="A0A916ZEZ1"/>
<feature type="transmembrane region" description="Helical" evidence="1">
    <location>
        <begin position="157"/>
        <end position="183"/>
    </location>
</feature>
<feature type="transmembrane region" description="Helical" evidence="1">
    <location>
        <begin position="18"/>
        <end position="37"/>
    </location>
</feature>
<feature type="transmembrane region" description="Helical" evidence="1">
    <location>
        <begin position="216"/>
        <end position="241"/>
    </location>
</feature>
<dbReference type="PANTHER" id="PTHR37305">
    <property type="entry name" value="INTEGRAL MEMBRANE PROTEIN-RELATED"/>
    <property type="match status" value="1"/>
</dbReference>
<keyword evidence="1" id="KW-0472">Membrane</keyword>
<keyword evidence="1" id="KW-0812">Transmembrane</keyword>
<dbReference type="Pfam" id="PF12679">
    <property type="entry name" value="ABC2_membrane_2"/>
    <property type="match status" value="1"/>
</dbReference>
<organism evidence="2 3">
    <name type="scientific">Paenibacillus nasutitermitis</name>
    <dbReference type="NCBI Taxonomy" id="1652958"/>
    <lineage>
        <taxon>Bacteria</taxon>
        <taxon>Bacillati</taxon>
        <taxon>Bacillota</taxon>
        <taxon>Bacilli</taxon>
        <taxon>Bacillales</taxon>
        <taxon>Paenibacillaceae</taxon>
        <taxon>Paenibacillus</taxon>
    </lineage>
</organism>
<dbReference type="GO" id="GO:0140359">
    <property type="term" value="F:ABC-type transporter activity"/>
    <property type="evidence" value="ECO:0007669"/>
    <property type="project" value="InterPro"/>
</dbReference>
<dbReference type="RefSeq" id="WP_188997409.1">
    <property type="nucleotide sequence ID" value="NZ_BMHP01000005.1"/>
</dbReference>
<reference evidence="2" key="1">
    <citation type="journal article" date="2014" name="Int. J. Syst. Evol. Microbiol.">
        <title>Complete genome sequence of Corynebacterium casei LMG S-19264T (=DSM 44701T), isolated from a smear-ripened cheese.</title>
        <authorList>
            <consortium name="US DOE Joint Genome Institute (JGI-PGF)"/>
            <person name="Walter F."/>
            <person name="Albersmeier A."/>
            <person name="Kalinowski J."/>
            <person name="Ruckert C."/>
        </authorList>
    </citation>
    <scope>NUCLEOTIDE SEQUENCE</scope>
    <source>
        <strain evidence="2">CGMCC 1.15178</strain>
    </source>
</reference>
<name>A0A916ZEZ1_9BACL</name>
<protein>
    <submittedName>
        <fullName evidence="2">ABC transporter permease</fullName>
    </submittedName>
</protein>
<sequence length="326" mass="36058">MINLVYNEMVKLAGKRRLLVVTFIIAILISLFTYAQLRQAEENRKRFGDVDWRIALEQQLAGWENRVSSGRTSEEAGENLKVRIEQQRYYLDHNINPSEPGAPTFVRGFVGNGINLLLPLMMMIIAADIVSSEYSAGTIKVLLTRKVKRWRILLSKYLALTLCVSLIITIFGLLATLISGAVFGFKGWEAPVLTGFTVTGGVLDASGVHSLPQWQYIIMELGLAWFVSLVVATITFMLSVLFRSTAAVMGVMLACLIAGTILSSMVASWESAKYLFMVNLQLIQYLEDAAPPIEGMSLGFSLLVLLVWGAAALTVAFAAFTRRDVY</sequence>
<proteinExistence type="predicted"/>
<feature type="transmembrane region" description="Helical" evidence="1">
    <location>
        <begin position="298"/>
        <end position="320"/>
    </location>
</feature>
<comment type="caution">
    <text evidence="2">The sequence shown here is derived from an EMBL/GenBank/DDBJ whole genome shotgun (WGS) entry which is preliminary data.</text>
</comment>
<dbReference type="PANTHER" id="PTHR37305:SF2">
    <property type="entry name" value="BACITRACIN TRANSPORT PERMEASE PROTEIN BCRB"/>
    <property type="match status" value="1"/>
</dbReference>
<dbReference type="EMBL" id="BMHP01000005">
    <property type="protein sequence ID" value="GGD90803.1"/>
    <property type="molecule type" value="Genomic_DNA"/>
</dbReference>
<keyword evidence="1" id="KW-1133">Transmembrane helix</keyword>
<dbReference type="GO" id="GO:0005886">
    <property type="term" value="C:plasma membrane"/>
    <property type="evidence" value="ECO:0007669"/>
    <property type="project" value="UniProtKB-SubCell"/>
</dbReference>
<evidence type="ECO:0000313" key="3">
    <source>
        <dbReference type="Proteomes" id="UP000612456"/>
    </source>
</evidence>
<keyword evidence="3" id="KW-1185">Reference proteome</keyword>
<feature type="transmembrane region" description="Helical" evidence="1">
    <location>
        <begin position="116"/>
        <end position="136"/>
    </location>
</feature>
<accession>A0A916ZEZ1</accession>
<gene>
    <name evidence="2" type="ORF">GCM10010911_56890</name>
</gene>
<reference evidence="2" key="2">
    <citation type="submission" date="2020-09" db="EMBL/GenBank/DDBJ databases">
        <authorList>
            <person name="Sun Q."/>
            <person name="Zhou Y."/>
        </authorList>
    </citation>
    <scope>NUCLEOTIDE SEQUENCE</scope>
    <source>
        <strain evidence="2">CGMCC 1.15178</strain>
    </source>
</reference>
<evidence type="ECO:0000313" key="2">
    <source>
        <dbReference type="EMBL" id="GGD90803.1"/>
    </source>
</evidence>